<dbReference type="GO" id="GO:0046872">
    <property type="term" value="F:metal ion binding"/>
    <property type="evidence" value="ECO:0007669"/>
    <property type="project" value="UniProtKB-KW"/>
</dbReference>
<proteinExistence type="predicted"/>
<name>A0ABD3H885_9MARC</name>
<dbReference type="Pfam" id="PF03492">
    <property type="entry name" value="Methyltransf_7"/>
    <property type="match status" value="1"/>
</dbReference>
<evidence type="ECO:0000256" key="2">
    <source>
        <dbReference type="ARBA" id="ARBA00022842"/>
    </source>
</evidence>
<protein>
    <submittedName>
        <fullName evidence="3">Uncharacterized protein</fullName>
    </submittedName>
</protein>
<dbReference type="InterPro" id="IPR029063">
    <property type="entry name" value="SAM-dependent_MTases_sf"/>
</dbReference>
<dbReference type="Gene3D" id="3.40.50.150">
    <property type="entry name" value="Vaccinia Virus protein VP39"/>
    <property type="match status" value="1"/>
</dbReference>
<dbReference type="EMBL" id="JBJQOH010000004">
    <property type="protein sequence ID" value="KAL3686712.1"/>
    <property type="molecule type" value="Genomic_DNA"/>
</dbReference>
<dbReference type="SUPFAM" id="SSF53335">
    <property type="entry name" value="S-adenosyl-L-methionine-dependent methyltransferases"/>
    <property type="match status" value="1"/>
</dbReference>
<dbReference type="InterPro" id="IPR042086">
    <property type="entry name" value="MeTrfase_capping"/>
</dbReference>
<keyword evidence="1" id="KW-0479">Metal-binding</keyword>
<keyword evidence="4" id="KW-1185">Reference proteome</keyword>
<evidence type="ECO:0000313" key="3">
    <source>
        <dbReference type="EMBL" id="KAL3686712.1"/>
    </source>
</evidence>
<dbReference type="AlphaFoldDB" id="A0ABD3H885"/>
<sequence length="381" mass="42252">MATMILPTESEVKSTSFSPQLRMKAGDGVESYARNSVPQADFMSHILPTVYDMIDRVNLPQEGVVVVADLGCASGLNGIRNVDSVIERIRSRFVGTEGPEFLVYFQDLPGCDFNNLFQNLFSSPNSVTAEVPPRPYFAAGVPGSFYGRLFPASSLHFVLSSFALHWLSKIPDAVYDKTSPAYNGEHTDLHLSSISTVDAYAEQAHRNLTSFLAARAAEMAKGGTMLLVFGLREGYYPYRVGPTLELQERIWNELVSEGLVEPELRDSHNNHVYFRTLGEVEKALSGFSSYFTVERRDITPSPLSSSFARSPASSSEEIAQRITSVFTAAGGDLLESHFGELSTRLFLQRYKEALIEGFNNKTLVEDLPNSRKHLVLVLTRK</sequence>
<comment type="caution">
    <text evidence="3">The sequence shown here is derived from an EMBL/GenBank/DDBJ whole genome shotgun (WGS) entry which is preliminary data.</text>
</comment>
<organism evidence="3 4">
    <name type="scientific">Riccia sorocarpa</name>
    <dbReference type="NCBI Taxonomy" id="122646"/>
    <lineage>
        <taxon>Eukaryota</taxon>
        <taxon>Viridiplantae</taxon>
        <taxon>Streptophyta</taxon>
        <taxon>Embryophyta</taxon>
        <taxon>Marchantiophyta</taxon>
        <taxon>Marchantiopsida</taxon>
        <taxon>Marchantiidae</taxon>
        <taxon>Marchantiales</taxon>
        <taxon>Ricciaceae</taxon>
        <taxon>Riccia</taxon>
    </lineage>
</organism>
<dbReference type="Proteomes" id="UP001633002">
    <property type="component" value="Unassembled WGS sequence"/>
</dbReference>
<evidence type="ECO:0000313" key="4">
    <source>
        <dbReference type="Proteomes" id="UP001633002"/>
    </source>
</evidence>
<reference evidence="3 4" key="1">
    <citation type="submission" date="2024-09" db="EMBL/GenBank/DDBJ databases">
        <title>Chromosome-scale assembly of Riccia sorocarpa.</title>
        <authorList>
            <person name="Paukszto L."/>
        </authorList>
    </citation>
    <scope>NUCLEOTIDE SEQUENCE [LARGE SCALE GENOMIC DNA]</scope>
    <source>
        <strain evidence="3">LP-2024</strain>
        <tissue evidence="3">Aerial parts of the thallus</tissue>
    </source>
</reference>
<dbReference type="PANTHER" id="PTHR31009">
    <property type="entry name" value="S-ADENOSYL-L-METHIONINE:CARBOXYL METHYLTRANSFERASE FAMILY PROTEIN"/>
    <property type="match status" value="1"/>
</dbReference>
<accession>A0ABD3H885</accession>
<dbReference type="Gene3D" id="1.10.1200.270">
    <property type="entry name" value="Methyltransferase, alpha-helical capping domain"/>
    <property type="match status" value="1"/>
</dbReference>
<dbReference type="InterPro" id="IPR005299">
    <property type="entry name" value="MeTrfase_7"/>
</dbReference>
<gene>
    <name evidence="3" type="ORF">R1sor_013021</name>
</gene>
<evidence type="ECO:0000256" key="1">
    <source>
        <dbReference type="ARBA" id="ARBA00022723"/>
    </source>
</evidence>
<keyword evidence="2" id="KW-0460">Magnesium</keyword>